<dbReference type="InterPro" id="IPR007530">
    <property type="entry name" value="Aminoglycoside_adenylylTfrase"/>
</dbReference>
<accession>A0A4R5KCI1</accession>
<evidence type="ECO:0008006" key="3">
    <source>
        <dbReference type="Google" id="ProtNLM"/>
    </source>
</evidence>
<dbReference type="Proteomes" id="UP000295511">
    <property type="component" value="Unassembled WGS sequence"/>
</dbReference>
<dbReference type="RefSeq" id="WP_133205460.1">
    <property type="nucleotide sequence ID" value="NZ_SMRU01000021.1"/>
</dbReference>
<comment type="caution">
    <text evidence="1">The sequence shown here is derived from an EMBL/GenBank/DDBJ whole genome shotgun (WGS) entry which is preliminary data.</text>
</comment>
<keyword evidence="2" id="KW-1185">Reference proteome</keyword>
<proteinExistence type="predicted"/>
<evidence type="ECO:0000313" key="1">
    <source>
        <dbReference type="EMBL" id="TDF92883.1"/>
    </source>
</evidence>
<organism evidence="1 2">
    <name type="scientific">Arthrobacter terricola</name>
    <dbReference type="NCBI Taxonomy" id="2547396"/>
    <lineage>
        <taxon>Bacteria</taxon>
        <taxon>Bacillati</taxon>
        <taxon>Actinomycetota</taxon>
        <taxon>Actinomycetes</taxon>
        <taxon>Micrococcales</taxon>
        <taxon>Micrococcaceae</taxon>
        <taxon>Arthrobacter</taxon>
    </lineage>
</organism>
<dbReference type="InterPro" id="IPR043519">
    <property type="entry name" value="NT_sf"/>
</dbReference>
<dbReference type="OrthoDB" id="5069422at2"/>
<gene>
    <name evidence="1" type="ORF">E1809_17140</name>
</gene>
<evidence type="ECO:0000313" key="2">
    <source>
        <dbReference type="Proteomes" id="UP000295511"/>
    </source>
</evidence>
<protein>
    <recommendedName>
        <fullName evidence="3">Nucleotidyltransferase domain-containing protein</fullName>
    </recommendedName>
</protein>
<dbReference type="CDD" id="cd05403">
    <property type="entry name" value="NT_KNTase_like"/>
    <property type="match status" value="1"/>
</dbReference>
<name>A0A4R5KCI1_9MICC</name>
<reference evidence="1 2" key="1">
    <citation type="submission" date="2019-03" db="EMBL/GenBank/DDBJ databases">
        <title>Whole genome sequence of Arthrobacter sp JH1-1.</title>
        <authorList>
            <person name="Trinh H.N."/>
        </authorList>
    </citation>
    <scope>NUCLEOTIDE SEQUENCE [LARGE SCALE GENOMIC DNA]</scope>
    <source>
        <strain evidence="1 2">JH1-1</strain>
    </source>
</reference>
<dbReference type="AlphaFoldDB" id="A0A4R5KCI1"/>
<dbReference type="Pfam" id="PF04439">
    <property type="entry name" value="Adenyl_transf"/>
    <property type="match status" value="1"/>
</dbReference>
<dbReference type="Gene3D" id="3.30.460.10">
    <property type="entry name" value="Beta Polymerase, domain 2"/>
    <property type="match status" value="1"/>
</dbReference>
<dbReference type="SUPFAM" id="SSF81301">
    <property type="entry name" value="Nucleotidyltransferase"/>
    <property type="match status" value="1"/>
</dbReference>
<sequence length="267" mass="30018">MDSTLEDVPRRLKPTVEMLFKNCFNDQRIRSAWLEGSLAQGSADDWSDIDLHLVVRETENFAAIDWLESQVHLVLADAIPGLPSSFICLTSSWIHIDVNVHSSETQLTSGESRRVLLARDALIQDIISAPSPRGQAFFPAQDVQIFLYFLGKTIASVHRGDLIALSQTTAMMRDRLLVNLLLAENGIQSGTLNKRIGQHLSDEQVHCLQEIPVFGFSELSIRDAQQKLAAVYLARARKLAEECGAAWPIELEQATKNLWHRELMMSW</sequence>
<dbReference type="EMBL" id="SMRU01000021">
    <property type="protein sequence ID" value="TDF92883.1"/>
    <property type="molecule type" value="Genomic_DNA"/>
</dbReference>